<dbReference type="AlphaFoldDB" id="A0A081N8N4"/>
<keyword evidence="3" id="KW-1185">Reference proteome</keyword>
<accession>A0A081N8N4</accession>
<dbReference type="EMBL" id="JOKG01000004">
    <property type="protein sequence ID" value="KEQ12695.1"/>
    <property type="molecule type" value="Genomic_DNA"/>
</dbReference>
<dbReference type="RefSeq" id="WP_034874886.1">
    <property type="nucleotide sequence ID" value="NZ_JOKG01000002.1"/>
</dbReference>
<evidence type="ECO:0000313" key="2">
    <source>
        <dbReference type="EMBL" id="KEQ14807.1"/>
    </source>
</evidence>
<name>A0A081N8N4_9GAMM</name>
<sequence length="185" mass="21265">MFRYIKVFATTLALIIIVGRYSYKTEIVYSNTLIEGPDTCSVSVWFRETYDDQSSLYIPLLYIHEEKGRPFKFSISLTGCDNTYSLIKLDNVQLSYPSGSWPYPDGVINLELQTDDFINAYYRFESPIPNPFLDNEHFNVGFRLRAYRSNGQPDTEKSYTIPVTASKSEGSMNLLFYAFIVMQGA</sequence>
<evidence type="ECO:0000313" key="1">
    <source>
        <dbReference type="EMBL" id="KEQ12695.1"/>
    </source>
</evidence>
<evidence type="ECO:0000313" key="3">
    <source>
        <dbReference type="Proteomes" id="UP000028006"/>
    </source>
</evidence>
<dbReference type="EMBL" id="JOKG01000002">
    <property type="protein sequence ID" value="KEQ14807.1"/>
    <property type="molecule type" value="Genomic_DNA"/>
</dbReference>
<dbReference type="Proteomes" id="UP000028006">
    <property type="component" value="Unassembled WGS sequence"/>
</dbReference>
<comment type="caution">
    <text evidence="2">The sequence shown here is derived from an EMBL/GenBank/DDBJ whole genome shotgun (WGS) entry which is preliminary data.</text>
</comment>
<reference evidence="2 3" key="1">
    <citation type="submission" date="2014-06" db="EMBL/GenBank/DDBJ databases">
        <title>Whole Genome Sequences of Three Symbiotic Endozoicomonas Bacteria.</title>
        <authorList>
            <person name="Neave M.J."/>
            <person name="Apprill A."/>
            <person name="Voolstra C.R."/>
        </authorList>
    </citation>
    <scope>NUCLEOTIDE SEQUENCE [LARGE SCALE GENOMIC DNA]</scope>
    <source>
        <strain evidence="2 3">LMG 24815</strain>
    </source>
</reference>
<gene>
    <name evidence="2" type="ORF">GZ77_11050</name>
    <name evidence="1" type="ORF">GZ77_19625</name>
</gene>
<organism evidence="2 3">
    <name type="scientific">Endozoicomonas montiporae</name>
    <dbReference type="NCBI Taxonomy" id="1027273"/>
    <lineage>
        <taxon>Bacteria</taxon>
        <taxon>Pseudomonadati</taxon>
        <taxon>Pseudomonadota</taxon>
        <taxon>Gammaproteobacteria</taxon>
        <taxon>Oceanospirillales</taxon>
        <taxon>Endozoicomonadaceae</taxon>
        <taxon>Endozoicomonas</taxon>
    </lineage>
</organism>
<proteinExistence type="predicted"/>
<protein>
    <submittedName>
        <fullName evidence="2">Uncharacterized protein</fullName>
    </submittedName>
</protein>